<proteinExistence type="predicted"/>
<evidence type="ECO:0000313" key="3">
    <source>
        <dbReference type="Proteomes" id="UP001372338"/>
    </source>
</evidence>
<dbReference type="EMBL" id="JAYWIO010000001">
    <property type="protein sequence ID" value="KAK7287456.1"/>
    <property type="molecule type" value="Genomic_DNA"/>
</dbReference>
<dbReference type="Proteomes" id="UP001372338">
    <property type="component" value="Unassembled WGS sequence"/>
</dbReference>
<feature type="compositionally biased region" description="Low complexity" evidence="1">
    <location>
        <begin position="16"/>
        <end position="29"/>
    </location>
</feature>
<keyword evidence="3" id="KW-1185">Reference proteome</keyword>
<dbReference type="AlphaFoldDB" id="A0AAN9IWV3"/>
<feature type="compositionally biased region" description="Basic and acidic residues" evidence="1">
    <location>
        <begin position="104"/>
        <end position="114"/>
    </location>
</feature>
<feature type="compositionally biased region" description="Polar residues" evidence="1">
    <location>
        <begin position="87"/>
        <end position="103"/>
    </location>
</feature>
<reference evidence="2 3" key="1">
    <citation type="submission" date="2024-01" db="EMBL/GenBank/DDBJ databases">
        <title>The genomes of 5 underutilized Papilionoideae crops provide insights into root nodulation and disease resistanc.</title>
        <authorList>
            <person name="Yuan L."/>
        </authorList>
    </citation>
    <scope>NUCLEOTIDE SEQUENCE [LARGE SCALE GENOMIC DNA]</scope>
    <source>
        <strain evidence="2">ZHUSHIDOU_FW_LH</strain>
        <tissue evidence="2">Leaf</tissue>
    </source>
</reference>
<comment type="caution">
    <text evidence="2">The sequence shown here is derived from an EMBL/GenBank/DDBJ whole genome shotgun (WGS) entry which is preliminary data.</text>
</comment>
<evidence type="ECO:0000256" key="1">
    <source>
        <dbReference type="SAM" id="MobiDB-lite"/>
    </source>
</evidence>
<sequence>MGKRRGRPPKTPSLTSKNDSQNDDNNSGSPQKLDITQLDEEDIADIDALSPKQAELWIQKIDVLRAKIKEKTMIPVDDATSKEKGGLTNNSYETSNPSANPNLSDKDIPKQVNV</sequence>
<feature type="region of interest" description="Disordered" evidence="1">
    <location>
        <begin position="71"/>
        <end position="114"/>
    </location>
</feature>
<protein>
    <submittedName>
        <fullName evidence="2">Uncharacterized protein</fullName>
    </submittedName>
</protein>
<feature type="region of interest" description="Disordered" evidence="1">
    <location>
        <begin position="1"/>
        <end position="35"/>
    </location>
</feature>
<accession>A0AAN9IWV3</accession>
<evidence type="ECO:0000313" key="2">
    <source>
        <dbReference type="EMBL" id="KAK7287456.1"/>
    </source>
</evidence>
<name>A0AAN9IWV3_CROPI</name>
<gene>
    <name evidence="2" type="ORF">RIF29_00735</name>
</gene>
<organism evidence="2 3">
    <name type="scientific">Crotalaria pallida</name>
    <name type="common">Smooth rattlebox</name>
    <name type="synonym">Crotalaria striata</name>
    <dbReference type="NCBI Taxonomy" id="3830"/>
    <lineage>
        <taxon>Eukaryota</taxon>
        <taxon>Viridiplantae</taxon>
        <taxon>Streptophyta</taxon>
        <taxon>Embryophyta</taxon>
        <taxon>Tracheophyta</taxon>
        <taxon>Spermatophyta</taxon>
        <taxon>Magnoliopsida</taxon>
        <taxon>eudicotyledons</taxon>
        <taxon>Gunneridae</taxon>
        <taxon>Pentapetalae</taxon>
        <taxon>rosids</taxon>
        <taxon>fabids</taxon>
        <taxon>Fabales</taxon>
        <taxon>Fabaceae</taxon>
        <taxon>Papilionoideae</taxon>
        <taxon>50 kb inversion clade</taxon>
        <taxon>genistoids sensu lato</taxon>
        <taxon>core genistoids</taxon>
        <taxon>Crotalarieae</taxon>
        <taxon>Crotalaria</taxon>
    </lineage>
</organism>